<dbReference type="AlphaFoldDB" id="A0A7W3PE13"/>
<keyword evidence="2" id="KW-0812">Transmembrane</keyword>
<keyword evidence="4" id="KW-1185">Reference proteome</keyword>
<protein>
    <submittedName>
        <fullName evidence="3">Uncharacterized protein</fullName>
    </submittedName>
</protein>
<organism evidence="3 4">
    <name type="scientific">Promicromonospora sukumoe</name>
    <dbReference type="NCBI Taxonomy" id="88382"/>
    <lineage>
        <taxon>Bacteria</taxon>
        <taxon>Bacillati</taxon>
        <taxon>Actinomycetota</taxon>
        <taxon>Actinomycetes</taxon>
        <taxon>Micrococcales</taxon>
        <taxon>Promicromonosporaceae</taxon>
        <taxon>Promicromonospora</taxon>
    </lineage>
</organism>
<dbReference type="EMBL" id="JACGWV010000001">
    <property type="protein sequence ID" value="MBA8808256.1"/>
    <property type="molecule type" value="Genomic_DNA"/>
</dbReference>
<reference evidence="3 4" key="1">
    <citation type="submission" date="2020-07" db="EMBL/GenBank/DDBJ databases">
        <title>Sequencing the genomes of 1000 actinobacteria strains.</title>
        <authorList>
            <person name="Klenk H.-P."/>
        </authorList>
    </citation>
    <scope>NUCLEOTIDE SEQUENCE [LARGE SCALE GENOMIC DNA]</scope>
    <source>
        <strain evidence="3 4">DSM 44121</strain>
    </source>
</reference>
<feature type="transmembrane region" description="Helical" evidence="2">
    <location>
        <begin position="147"/>
        <end position="170"/>
    </location>
</feature>
<keyword evidence="2" id="KW-1133">Transmembrane helix</keyword>
<sequence>MPTTPPSAIPPSATALPDLPDGAASARFTARERWTLAAASLWLVVGLQLDAFAHSTIPDLETFWTPWHAVMYSGIAACGLTLVWLLRSRLPQTVTYRSLLRATPSALRLPVIGMALLLVGGGIDTLWHNLFGIEKGLEIFFSPSHYLIIAGMVLVAAGPALMVASSASTVSATASATVPATPGRRLRGADAVLTTISAVLAAIPVHIYTGHASALEEPLLGTGDTDMSSFSLDAQMFHAYVGSTVVLLVPILLISRRWRLPVAAPTVLVAAPAFLICLVLGDAELWLPVTITAATAVVELVARALAPRLRALGPDQSWMVLGLAAPAVVWGAVLAVSTVTAGGPAWNLHMISGLLALVAFTGAGTAWLVRRVQPAGAAAQAEPARSTQAGSAQADRTQAERTPAEPAPTAP</sequence>
<evidence type="ECO:0000313" key="3">
    <source>
        <dbReference type="EMBL" id="MBA8808256.1"/>
    </source>
</evidence>
<proteinExistence type="predicted"/>
<feature type="transmembrane region" description="Helical" evidence="2">
    <location>
        <begin position="107"/>
        <end position="127"/>
    </location>
</feature>
<feature type="transmembrane region" description="Helical" evidence="2">
    <location>
        <begin position="262"/>
        <end position="281"/>
    </location>
</feature>
<dbReference type="RefSeq" id="WP_182616135.1">
    <property type="nucleotide sequence ID" value="NZ_BAAATF010000003.1"/>
</dbReference>
<dbReference type="Proteomes" id="UP000540568">
    <property type="component" value="Unassembled WGS sequence"/>
</dbReference>
<evidence type="ECO:0000313" key="4">
    <source>
        <dbReference type="Proteomes" id="UP000540568"/>
    </source>
</evidence>
<gene>
    <name evidence="3" type="ORF">FHX71_002198</name>
</gene>
<feature type="transmembrane region" description="Helical" evidence="2">
    <location>
        <begin position="287"/>
        <end position="306"/>
    </location>
</feature>
<name>A0A7W3PE13_9MICO</name>
<feature type="transmembrane region" description="Helical" evidence="2">
    <location>
        <begin position="348"/>
        <end position="369"/>
    </location>
</feature>
<keyword evidence="2" id="KW-0472">Membrane</keyword>
<feature type="transmembrane region" description="Helical" evidence="2">
    <location>
        <begin position="69"/>
        <end position="86"/>
    </location>
</feature>
<feature type="transmembrane region" description="Helical" evidence="2">
    <location>
        <begin position="191"/>
        <end position="209"/>
    </location>
</feature>
<evidence type="ECO:0000256" key="1">
    <source>
        <dbReference type="SAM" id="MobiDB-lite"/>
    </source>
</evidence>
<feature type="compositionally biased region" description="Polar residues" evidence="1">
    <location>
        <begin position="385"/>
        <end position="396"/>
    </location>
</feature>
<evidence type="ECO:0000256" key="2">
    <source>
        <dbReference type="SAM" id="Phobius"/>
    </source>
</evidence>
<feature type="region of interest" description="Disordered" evidence="1">
    <location>
        <begin position="377"/>
        <end position="411"/>
    </location>
</feature>
<accession>A0A7W3PE13</accession>
<feature type="transmembrane region" description="Helical" evidence="2">
    <location>
        <begin position="318"/>
        <end position="342"/>
    </location>
</feature>
<comment type="caution">
    <text evidence="3">The sequence shown here is derived from an EMBL/GenBank/DDBJ whole genome shotgun (WGS) entry which is preliminary data.</text>
</comment>
<feature type="transmembrane region" description="Helical" evidence="2">
    <location>
        <begin position="237"/>
        <end position="255"/>
    </location>
</feature>